<dbReference type="EMBL" id="JAIXMP010000016">
    <property type="protein sequence ID" value="KAI9260588.1"/>
    <property type="molecule type" value="Genomic_DNA"/>
</dbReference>
<feature type="region of interest" description="Disordered" evidence="1">
    <location>
        <begin position="21"/>
        <end position="93"/>
    </location>
</feature>
<sequence>MNRSRRDTLILDSKAELNVRNQQYYKKQRRVTQDGTYRPAGSRSNNHSEDSTYKNSRIDGDLGGHLDENSHRNKSYRGEDLEDQDMTDENEKPSMFRRMHLAGSLNIAVLQLCYTEYLCAVHSK</sequence>
<proteinExistence type="predicted"/>
<reference evidence="2" key="1">
    <citation type="journal article" date="2022" name="IScience">
        <title>Evolution of zygomycete secretomes and the origins of terrestrial fungal ecologies.</title>
        <authorList>
            <person name="Chang Y."/>
            <person name="Wang Y."/>
            <person name="Mondo S."/>
            <person name="Ahrendt S."/>
            <person name="Andreopoulos W."/>
            <person name="Barry K."/>
            <person name="Beard J."/>
            <person name="Benny G.L."/>
            <person name="Blankenship S."/>
            <person name="Bonito G."/>
            <person name="Cuomo C."/>
            <person name="Desiro A."/>
            <person name="Gervers K.A."/>
            <person name="Hundley H."/>
            <person name="Kuo A."/>
            <person name="LaButti K."/>
            <person name="Lang B.F."/>
            <person name="Lipzen A."/>
            <person name="O'Donnell K."/>
            <person name="Pangilinan J."/>
            <person name="Reynolds N."/>
            <person name="Sandor L."/>
            <person name="Smith M.E."/>
            <person name="Tsang A."/>
            <person name="Grigoriev I.V."/>
            <person name="Stajich J.E."/>
            <person name="Spatafora J.W."/>
        </authorList>
    </citation>
    <scope>NUCLEOTIDE SEQUENCE</scope>
    <source>
        <strain evidence="2">RSA 2281</strain>
    </source>
</reference>
<feature type="compositionally biased region" description="Basic and acidic residues" evidence="1">
    <location>
        <begin position="46"/>
        <end position="79"/>
    </location>
</feature>
<comment type="caution">
    <text evidence="2">The sequence shown here is derived from an EMBL/GenBank/DDBJ whole genome shotgun (WGS) entry which is preliminary data.</text>
</comment>
<dbReference type="AlphaFoldDB" id="A0AAD5PDD2"/>
<protein>
    <submittedName>
        <fullName evidence="2">Uncharacterized protein</fullName>
    </submittedName>
</protein>
<accession>A0AAD5PDD2</accession>
<evidence type="ECO:0000313" key="2">
    <source>
        <dbReference type="EMBL" id="KAI9260588.1"/>
    </source>
</evidence>
<keyword evidence="3" id="KW-1185">Reference proteome</keyword>
<evidence type="ECO:0000313" key="3">
    <source>
        <dbReference type="Proteomes" id="UP001209540"/>
    </source>
</evidence>
<name>A0AAD5PDD2_9FUNG</name>
<reference evidence="2" key="2">
    <citation type="submission" date="2023-02" db="EMBL/GenBank/DDBJ databases">
        <authorList>
            <consortium name="DOE Joint Genome Institute"/>
            <person name="Mondo S.J."/>
            <person name="Chang Y."/>
            <person name="Wang Y."/>
            <person name="Ahrendt S."/>
            <person name="Andreopoulos W."/>
            <person name="Barry K."/>
            <person name="Beard J."/>
            <person name="Benny G.L."/>
            <person name="Blankenship S."/>
            <person name="Bonito G."/>
            <person name="Cuomo C."/>
            <person name="Desiro A."/>
            <person name="Gervers K.A."/>
            <person name="Hundley H."/>
            <person name="Kuo A."/>
            <person name="LaButti K."/>
            <person name="Lang B.F."/>
            <person name="Lipzen A."/>
            <person name="O'Donnell K."/>
            <person name="Pangilinan J."/>
            <person name="Reynolds N."/>
            <person name="Sandor L."/>
            <person name="Smith M.W."/>
            <person name="Tsang A."/>
            <person name="Grigoriev I.V."/>
            <person name="Stajich J.E."/>
            <person name="Spatafora J.W."/>
        </authorList>
    </citation>
    <scope>NUCLEOTIDE SEQUENCE</scope>
    <source>
        <strain evidence="2">RSA 2281</strain>
    </source>
</reference>
<evidence type="ECO:0000256" key="1">
    <source>
        <dbReference type="SAM" id="MobiDB-lite"/>
    </source>
</evidence>
<organism evidence="2 3">
    <name type="scientific">Phascolomyces articulosus</name>
    <dbReference type="NCBI Taxonomy" id="60185"/>
    <lineage>
        <taxon>Eukaryota</taxon>
        <taxon>Fungi</taxon>
        <taxon>Fungi incertae sedis</taxon>
        <taxon>Mucoromycota</taxon>
        <taxon>Mucoromycotina</taxon>
        <taxon>Mucoromycetes</taxon>
        <taxon>Mucorales</taxon>
        <taxon>Lichtheimiaceae</taxon>
        <taxon>Phascolomyces</taxon>
    </lineage>
</organism>
<gene>
    <name evidence="2" type="ORF">BDA99DRAFT_538190</name>
</gene>
<dbReference type="Proteomes" id="UP001209540">
    <property type="component" value="Unassembled WGS sequence"/>
</dbReference>